<keyword evidence="1" id="KW-1133">Transmembrane helix</keyword>
<keyword evidence="1" id="KW-0472">Membrane</keyword>
<feature type="transmembrane region" description="Helical" evidence="1">
    <location>
        <begin position="20"/>
        <end position="45"/>
    </location>
</feature>
<evidence type="ECO:0000313" key="4">
    <source>
        <dbReference type="Proteomes" id="UP000009315"/>
    </source>
</evidence>
<organism evidence="3 4">
    <name type="scientific">Desulforamulus hydrothermalis Lam5 = DSM 18033</name>
    <dbReference type="NCBI Taxonomy" id="1121428"/>
    <lineage>
        <taxon>Bacteria</taxon>
        <taxon>Bacillati</taxon>
        <taxon>Bacillota</taxon>
        <taxon>Clostridia</taxon>
        <taxon>Eubacteriales</taxon>
        <taxon>Peptococcaceae</taxon>
        <taxon>Desulforamulus</taxon>
    </lineage>
</organism>
<protein>
    <submittedName>
        <fullName evidence="3">TadE family protein</fullName>
    </submittedName>
</protein>
<dbReference type="AlphaFoldDB" id="K8E6C7"/>
<proteinExistence type="predicted"/>
<evidence type="ECO:0000313" key="3">
    <source>
        <dbReference type="EMBL" id="CCO07028.1"/>
    </source>
</evidence>
<sequence length="140" mass="15763">MMELLQSFYKLRKNQQGQTLVELALILPILVLLLMCTIEFGRIFFTYLTVTHAAREAARATVIHTGQDDAFIKQKVESTASWLEPDKLIIEVTPASPANRTTGVPLTVSVKYPVDLYTPLLSDIMPNPFIVQAQITMRIE</sequence>
<name>K8E6C7_9FIRM</name>
<evidence type="ECO:0000259" key="2">
    <source>
        <dbReference type="Pfam" id="PF07811"/>
    </source>
</evidence>
<dbReference type="Pfam" id="PF07811">
    <property type="entry name" value="TadE"/>
    <property type="match status" value="1"/>
</dbReference>
<dbReference type="STRING" id="1121428.DESHY_10188"/>
<dbReference type="EMBL" id="CAOS01000001">
    <property type="protein sequence ID" value="CCO07028.1"/>
    <property type="molecule type" value="Genomic_DNA"/>
</dbReference>
<keyword evidence="4" id="KW-1185">Reference proteome</keyword>
<comment type="caution">
    <text evidence="3">The sequence shown here is derived from an EMBL/GenBank/DDBJ whole genome shotgun (WGS) entry which is preliminary data.</text>
</comment>
<feature type="domain" description="TadE-like" evidence="2">
    <location>
        <begin position="17"/>
        <end position="59"/>
    </location>
</feature>
<gene>
    <name evidence="3" type="ORF">DESHY_10188</name>
</gene>
<dbReference type="Proteomes" id="UP000009315">
    <property type="component" value="Unassembled WGS sequence"/>
</dbReference>
<accession>K8E6C7</accession>
<dbReference type="eggNOG" id="COG4961">
    <property type="taxonomic scope" value="Bacteria"/>
</dbReference>
<evidence type="ECO:0000256" key="1">
    <source>
        <dbReference type="SAM" id="Phobius"/>
    </source>
</evidence>
<dbReference type="InterPro" id="IPR012495">
    <property type="entry name" value="TadE-like_dom"/>
</dbReference>
<keyword evidence="1" id="KW-0812">Transmembrane</keyword>
<reference evidence="3 4" key="1">
    <citation type="journal article" date="2013" name="Genome Announc.">
        <title>Genome Sequence of the Sulfate-Reducing Bacterium Desulfotomaculum hydrothermale Lam5(T).</title>
        <authorList>
            <person name="Amin O."/>
            <person name="Fardeau M.L."/>
            <person name="Valette O."/>
            <person name="Hirschler-Rea A."/>
            <person name="Barbe V."/>
            <person name="Medigue C."/>
            <person name="Vacherie B."/>
            <person name="Ollivier B."/>
            <person name="Bertin P.N."/>
            <person name="Dolla A."/>
        </authorList>
    </citation>
    <scope>NUCLEOTIDE SEQUENCE [LARGE SCALE GENOMIC DNA]</scope>
    <source>
        <strain evidence="4">Lam5 / DSM 18033</strain>
    </source>
</reference>